<evidence type="ECO:0000256" key="5">
    <source>
        <dbReference type="ARBA" id="ARBA00023136"/>
    </source>
</evidence>
<sequence length="413" mass="46143">MAPAKGSDARTLNLSTFLCLYISQFVPQSFLMTTLQVTMRQGHYDLQTIGLLHLVRLPWLLKFLWSPYIDRHCLTVADYKKTIISTELVYALALVCAGFFDVKTNLMLVLVLVFISMMASATQDIATDALAILSFKRRDQSLVNSMQSMGSFGGTLVGGGLLLMVLHHYGWHVVVPCLGMFVVCMLIPLVLNKHIRIEEGQKTKERARPSDFIWFFSRRSILPQLGFLLLFYMGIIGILSTVRPFLVDQGYDMKEIGFLTGILGTSVSFVMAWFSGVLVRRVGIAKVRLTIAALIVFGPLYFLVTSFLPFNIVVYVIGMLYVKACYGLATVVVYTSAMQMVRPGREGTDFTIQVVITHLSGLLIAVASGSIGKYFDYQGVYVTETAIALLSFFYVLILFRPKKDGLSDMRQTL</sequence>
<proteinExistence type="predicted"/>
<keyword evidence="2" id="KW-0813">Transport</keyword>
<evidence type="ECO:0000256" key="2">
    <source>
        <dbReference type="ARBA" id="ARBA00022448"/>
    </source>
</evidence>
<keyword evidence="8" id="KW-1185">Reference proteome</keyword>
<feature type="transmembrane region" description="Helical" evidence="6">
    <location>
        <begin position="291"/>
        <end position="308"/>
    </location>
</feature>
<evidence type="ECO:0000256" key="1">
    <source>
        <dbReference type="ARBA" id="ARBA00004141"/>
    </source>
</evidence>
<gene>
    <name evidence="7" type="ORF">FYJ73_07210</name>
</gene>
<organism evidence="7 8">
    <name type="scientific">Hallella mizrahii</name>
    <dbReference type="NCBI Taxonomy" id="2606637"/>
    <lineage>
        <taxon>Bacteria</taxon>
        <taxon>Pseudomonadati</taxon>
        <taxon>Bacteroidota</taxon>
        <taxon>Bacteroidia</taxon>
        <taxon>Bacteroidales</taxon>
        <taxon>Prevotellaceae</taxon>
        <taxon>Hallella</taxon>
    </lineage>
</organism>
<comment type="caution">
    <text evidence="7">The sequence shown here is derived from an EMBL/GenBank/DDBJ whole genome shotgun (WGS) entry which is preliminary data.</text>
</comment>
<evidence type="ECO:0000313" key="8">
    <source>
        <dbReference type="Proteomes" id="UP000438914"/>
    </source>
</evidence>
<dbReference type="PANTHER" id="PTHR12778:SF10">
    <property type="entry name" value="MAJOR FACILITATOR SUPERFAMILY DOMAIN-CONTAINING PROTEIN 3"/>
    <property type="match status" value="1"/>
</dbReference>
<dbReference type="EMBL" id="VUNG01000015">
    <property type="protein sequence ID" value="MST84458.1"/>
    <property type="molecule type" value="Genomic_DNA"/>
</dbReference>
<feature type="transmembrane region" description="Helical" evidence="6">
    <location>
        <begin position="378"/>
        <end position="399"/>
    </location>
</feature>
<feature type="transmembrane region" description="Helical" evidence="6">
    <location>
        <begin position="82"/>
        <end position="100"/>
    </location>
</feature>
<feature type="transmembrane region" description="Helical" evidence="6">
    <location>
        <begin position="258"/>
        <end position="279"/>
    </location>
</feature>
<feature type="transmembrane region" description="Helical" evidence="6">
    <location>
        <begin position="12"/>
        <end position="32"/>
    </location>
</feature>
<evidence type="ECO:0000256" key="6">
    <source>
        <dbReference type="SAM" id="Phobius"/>
    </source>
</evidence>
<feature type="transmembrane region" description="Helical" evidence="6">
    <location>
        <begin position="314"/>
        <end position="338"/>
    </location>
</feature>
<dbReference type="Proteomes" id="UP000438914">
    <property type="component" value="Unassembled WGS sequence"/>
</dbReference>
<reference evidence="7 8" key="1">
    <citation type="submission" date="2019-08" db="EMBL/GenBank/DDBJ databases">
        <title>In-depth cultivation of the pig gut microbiome towards novel bacterial diversity and tailored functional studies.</title>
        <authorList>
            <person name="Wylensek D."/>
            <person name="Hitch T.C.A."/>
            <person name="Clavel T."/>
        </authorList>
    </citation>
    <scope>NUCLEOTIDE SEQUENCE [LARGE SCALE GENOMIC DNA]</scope>
    <source>
        <strain evidence="7 8">LKV-178-WT-2A</strain>
    </source>
</reference>
<keyword evidence="5 6" id="KW-0472">Membrane</keyword>
<evidence type="ECO:0000256" key="4">
    <source>
        <dbReference type="ARBA" id="ARBA00022989"/>
    </source>
</evidence>
<feature type="transmembrane region" description="Helical" evidence="6">
    <location>
        <begin position="350"/>
        <end position="372"/>
    </location>
</feature>
<feature type="transmembrane region" description="Helical" evidence="6">
    <location>
        <begin position="173"/>
        <end position="191"/>
    </location>
</feature>
<keyword evidence="4 6" id="KW-1133">Transmembrane helix</keyword>
<dbReference type="GO" id="GO:0016020">
    <property type="term" value="C:membrane"/>
    <property type="evidence" value="ECO:0007669"/>
    <property type="project" value="UniProtKB-SubCell"/>
</dbReference>
<accession>A0A7K0KF29</accession>
<dbReference type="GO" id="GO:0022857">
    <property type="term" value="F:transmembrane transporter activity"/>
    <property type="evidence" value="ECO:0007669"/>
    <property type="project" value="InterPro"/>
</dbReference>
<keyword evidence="3 6" id="KW-0812">Transmembrane</keyword>
<comment type="subcellular location">
    <subcellularLocation>
        <location evidence="1">Membrane</location>
        <topology evidence="1">Multi-pass membrane protein</topology>
    </subcellularLocation>
</comment>
<dbReference type="Gene3D" id="1.20.1250.20">
    <property type="entry name" value="MFS general substrate transporter like domains"/>
    <property type="match status" value="2"/>
</dbReference>
<feature type="transmembrane region" description="Helical" evidence="6">
    <location>
        <begin position="106"/>
        <end position="127"/>
    </location>
</feature>
<dbReference type="InterPro" id="IPR011701">
    <property type="entry name" value="MFS"/>
</dbReference>
<dbReference type="AlphaFoldDB" id="A0A7K0KF29"/>
<dbReference type="SUPFAM" id="SSF103473">
    <property type="entry name" value="MFS general substrate transporter"/>
    <property type="match status" value="1"/>
</dbReference>
<feature type="transmembrane region" description="Helical" evidence="6">
    <location>
        <begin position="225"/>
        <end position="246"/>
    </location>
</feature>
<dbReference type="PANTHER" id="PTHR12778">
    <property type="entry name" value="SOLUTE CARRIER FAMILY 33 ACETYL-COA TRANSPORTER -RELATED"/>
    <property type="match status" value="1"/>
</dbReference>
<dbReference type="InterPro" id="IPR004752">
    <property type="entry name" value="AmpG_permease/AT-1"/>
</dbReference>
<name>A0A7K0KF29_9BACT</name>
<dbReference type="InterPro" id="IPR036259">
    <property type="entry name" value="MFS_trans_sf"/>
</dbReference>
<protein>
    <submittedName>
        <fullName evidence="7">MFS transporter</fullName>
    </submittedName>
</protein>
<dbReference type="Pfam" id="PF07690">
    <property type="entry name" value="MFS_1"/>
    <property type="match status" value="1"/>
</dbReference>
<evidence type="ECO:0000256" key="3">
    <source>
        <dbReference type="ARBA" id="ARBA00022692"/>
    </source>
</evidence>
<evidence type="ECO:0000313" key="7">
    <source>
        <dbReference type="EMBL" id="MST84458.1"/>
    </source>
</evidence>